<gene>
    <name evidence="2" type="ORF">EWV75_05460</name>
</gene>
<protein>
    <submittedName>
        <fullName evidence="2">Uncharacterized protein</fullName>
    </submittedName>
</protein>
<keyword evidence="1" id="KW-0175">Coiled coil</keyword>
<dbReference type="Proteomes" id="UP000320523">
    <property type="component" value="Unassembled WGS sequence"/>
</dbReference>
<dbReference type="AlphaFoldDB" id="A0A552JU29"/>
<organism evidence="2 3">
    <name type="scientific">Microcystis wesenbergii Mw_QC_S_20081001_S30D</name>
    <dbReference type="NCBI Taxonomy" id="2486245"/>
    <lineage>
        <taxon>Bacteria</taxon>
        <taxon>Bacillati</taxon>
        <taxon>Cyanobacteriota</taxon>
        <taxon>Cyanophyceae</taxon>
        <taxon>Oscillatoriophycideae</taxon>
        <taxon>Chroococcales</taxon>
        <taxon>Microcystaceae</taxon>
        <taxon>Microcystis</taxon>
    </lineage>
</organism>
<accession>A0A552JU29</accession>
<dbReference type="EMBL" id="SFAT01000059">
    <property type="protein sequence ID" value="TRU99276.1"/>
    <property type="molecule type" value="Genomic_DNA"/>
</dbReference>
<feature type="coiled-coil region" evidence="1">
    <location>
        <begin position="28"/>
        <end position="58"/>
    </location>
</feature>
<evidence type="ECO:0000313" key="2">
    <source>
        <dbReference type="EMBL" id="TRU99276.1"/>
    </source>
</evidence>
<name>A0A552JU29_9CHRO</name>
<evidence type="ECO:0000256" key="1">
    <source>
        <dbReference type="SAM" id="Coils"/>
    </source>
</evidence>
<reference evidence="2 3" key="1">
    <citation type="submission" date="2019-01" db="EMBL/GenBank/DDBJ databases">
        <title>Coherence of Microcystis species and biogeography revealed through population genomics.</title>
        <authorList>
            <person name="Perez-Carrascal O.M."/>
            <person name="Terrat Y."/>
            <person name="Giani A."/>
            <person name="Fortin N."/>
            <person name="Tromas N."/>
            <person name="Shapiro B.J."/>
        </authorList>
    </citation>
    <scope>NUCLEOTIDE SEQUENCE [LARGE SCALE GENOMIC DNA]</scope>
    <source>
        <strain evidence="2">Mw_QC_S_20081001_S30D</strain>
    </source>
</reference>
<sequence length="64" mass="7423">MDEKHLRLIPGIGAEDWERTTASVRQRVVQLGLKIEQLEQDLKELQNSKEELSEKVNRNSPELP</sequence>
<proteinExistence type="predicted"/>
<evidence type="ECO:0000313" key="3">
    <source>
        <dbReference type="Proteomes" id="UP000320523"/>
    </source>
</evidence>
<comment type="caution">
    <text evidence="2">The sequence shown here is derived from an EMBL/GenBank/DDBJ whole genome shotgun (WGS) entry which is preliminary data.</text>
</comment>